<dbReference type="InterPro" id="IPR008947">
    <property type="entry name" value="PLipase_C/P1_nuclease_dom_sf"/>
</dbReference>
<dbReference type="AlphaFoldDB" id="A0A2S8SUN2"/>
<dbReference type="InParanoid" id="A0A2S8SUN2"/>
<evidence type="ECO:0000256" key="1">
    <source>
        <dbReference type="SAM" id="SignalP"/>
    </source>
</evidence>
<gene>
    <name evidence="2" type="ORF">B1R32_105188</name>
</gene>
<evidence type="ECO:0000313" key="3">
    <source>
        <dbReference type="Proteomes" id="UP000237684"/>
    </source>
</evidence>
<protein>
    <recommendedName>
        <fullName evidence="4">S1/P1 Nuclease</fullName>
    </recommendedName>
</protein>
<dbReference type="RefSeq" id="WP_105483286.1">
    <property type="nucleotide sequence ID" value="NZ_NIGF01000005.1"/>
</dbReference>
<dbReference type="Proteomes" id="UP000237684">
    <property type="component" value="Unassembled WGS sequence"/>
</dbReference>
<dbReference type="Gene3D" id="1.10.575.10">
    <property type="entry name" value="P1 Nuclease"/>
    <property type="match status" value="1"/>
</dbReference>
<evidence type="ECO:0000313" key="2">
    <source>
        <dbReference type="EMBL" id="PQV64505.1"/>
    </source>
</evidence>
<comment type="caution">
    <text evidence="2">The sequence shown here is derived from an EMBL/GenBank/DDBJ whole genome shotgun (WGS) entry which is preliminary data.</text>
</comment>
<evidence type="ECO:0008006" key="4">
    <source>
        <dbReference type="Google" id="ProtNLM"/>
    </source>
</evidence>
<keyword evidence="3" id="KW-1185">Reference proteome</keyword>
<dbReference type="SUPFAM" id="SSF48537">
    <property type="entry name" value="Phospholipase C/P1 nuclease"/>
    <property type="match status" value="1"/>
</dbReference>
<proteinExistence type="predicted"/>
<feature type="signal peptide" evidence="1">
    <location>
        <begin position="1"/>
        <end position="23"/>
    </location>
</feature>
<organism evidence="2 3">
    <name type="scientific">Abditibacterium utsteinense</name>
    <dbReference type="NCBI Taxonomy" id="1960156"/>
    <lineage>
        <taxon>Bacteria</taxon>
        <taxon>Pseudomonadati</taxon>
        <taxon>Abditibacteriota</taxon>
        <taxon>Abditibacteriia</taxon>
        <taxon>Abditibacteriales</taxon>
        <taxon>Abditibacteriaceae</taxon>
        <taxon>Abditibacterium</taxon>
    </lineage>
</organism>
<keyword evidence="1" id="KW-0732">Signal</keyword>
<name>A0A2S8SUN2_9BACT</name>
<sequence length="297" mass="33401">MKKRLFFVVFPAISFLCPIPAHAWFPAGHSIIASAAVQSLPAEMPAWFRQGKLQIAHDAQDPDVQKSRDLPFMTEAEYPQHFFDYEMLQGRALPASRAEFTKLCAELKINPADVGEVPYAIAEHTQRLTMIFAEARRYPENPYIRTKALVEAGILSHYSGDICMPLHVTLSHDGRALPDGKSPKTGIHAKVDSLIERLDLKPEVLTKNEEVVAFPALFSAIEAQLMETRTKIDATYALEAALPDTKTIDKNWKPTPELVAFTTERARAATRFTASLFLTAWRDSAKIKLPEWLNREK</sequence>
<dbReference type="EMBL" id="NIGF01000005">
    <property type="protein sequence ID" value="PQV64505.1"/>
    <property type="molecule type" value="Genomic_DNA"/>
</dbReference>
<dbReference type="GO" id="GO:0016788">
    <property type="term" value="F:hydrolase activity, acting on ester bonds"/>
    <property type="evidence" value="ECO:0007669"/>
    <property type="project" value="InterPro"/>
</dbReference>
<accession>A0A2S8SUN2</accession>
<reference evidence="2 3" key="1">
    <citation type="journal article" date="2018" name="Syst. Appl. Microbiol.">
        <title>Abditibacterium utsteinense sp. nov., the first cultivated member of candidate phylum FBP, isolated from ice-free Antarctic soil samples.</title>
        <authorList>
            <person name="Tahon G."/>
            <person name="Tytgat B."/>
            <person name="Lebbe L."/>
            <person name="Carlier A."/>
            <person name="Willems A."/>
        </authorList>
    </citation>
    <scope>NUCLEOTIDE SEQUENCE [LARGE SCALE GENOMIC DNA]</scope>
    <source>
        <strain evidence="2 3">LMG 29911</strain>
    </source>
</reference>
<dbReference type="OrthoDB" id="257966at2"/>
<feature type="chain" id="PRO_5015478836" description="S1/P1 Nuclease" evidence="1">
    <location>
        <begin position="24"/>
        <end position="297"/>
    </location>
</feature>